<protein>
    <submittedName>
        <fullName evidence="6">LacI family transcriptional regulator</fullName>
    </submittedName>
</protein>
<dbReference type="CDD" id="cd06267">
    <property type="entry name" value="PBP1_LacI_sugar_binding-like"/>
    <property type="match status" value="1"/>
</dbReference>
<dbReference type="EMBL" id="OAOP01000003">
    <property type="protein sequence ID" value="SNX69494.1"/>
    <property type="molecule type" value="Genomic_DNA"/>
</dbReference>
<dbReference type="PANTHER" id="PTHR30146:SF148">
    <property type="entry name" value="HTH-TYPE TRANSCRIPTIONAL REPRESSOR PURR-RELATED"/>
    <property type="match status" value="1"/>
</dbReference>
<dbReference type="CDD" id="cd01392">
    <property type="entry name" value="HTH_LacI"/>
    <property type="match status" value="1"/>
</dbReference>
<dbReference type="InterPro" id="IPR028082">
    <property type="entry name" value="Peripla_BP_I"/>
</dbReference>
<dbReference type="Proteomes" id="UP000219546">
    <property type="component" value="Unassembled WGS sequence"/>
</dbReference>
<evidence type="ECO:0000259" key="5">
    <source>
        <dbReference type="PROSITE" id="PS50932"/>
    </source>
</evidence>
<gene>
    <name evidence="6" type="ORF">SAMN05877753_10381</name>
</gene>
<accession>A0A285CPP7</accession>
<keyword evidence="2" id="KW-0805">Transcription regulation</keyword>
<dbReference type="Gene3D" id="1.10.260.40">
    <property type="entry name" value="lambda repressor-like DNA-binding domains"/>
    <property type="match status" value="1"/>
</dbReference>
<dbReference type="InterPro" id="IPR000843">
    <property type="entry name" value="HTH_LacI"/>
</dbReference>
<dbReference type="SMART" id="SM00354">
    <property type="entry name" value="HTH_LACI"/>
    <property type="match status" value="1"/>
</dbReference>
<dbReference type="InterPro" id="IPR010982">
    <property type="entry name" value="Lambda_DNA-bd_dom_sf"/>
</dbReference>
<dbReference type="PROSITE" id="PS50932">
    <property type="entry name" value="HTH_LACI_2"/>
    <property type="match status" value="1"/>
</dbReference>
<dbReference type="GO" id="GO:0000976">
    <property type="term" value="F:transcription cis-regulatory region binding"/>
    <property type="evidence" value="ECO:0007669"/>
    <property type="project" value="TreeGrafter"/>
</dbReference>
<dbReference type="Gene3D" id="3.40.50.2300">
    <property type="match status" value="2"/>
</dbReference>
<organism evidence="6 7">
    <name type="scientific">Bacillus oleivorans</name>
    <dbReference type="NCBI Taxonomy" id="1448271"/>
    <lineage>
        <taxon>Bacteria</taxon>
        <taxon>Bacillati</taxon>
        <taxon>Bacillota</taxon>
        <taxon>Bacilli</taxon>
        <taxon>Bacillales</taxon>
        <taxon>Bacillaceae</taxon>
        <taxon>Bacillus</taxon>
    </lineage>
</organism>
<dbReference type="AlphaFoldDB" id="A0A285CPP7"/>
<feature type="domain" description="HTH lacI-type" evidence="5">
    <location>
        <begin position="4"/>
        <end position="57"/>
    </location>
</feature>
<keyword evidence="7" id="KW-1185">Reference proteome</keyword>
<dbReference type="SUPFAM" id="SSF47413">
    <property type="entry name" value="lambda repressor-like DNA-binding domains"/>
    <property type="match status" value="1"/>
</dbReference>
<keyword evidence="4" id="KW-0804">Transcription</keyword>
<evidence type="ECO:0000313" key="7">
    <source>
        <dbReference type="Proteomes" id="UP000219546"/>
    </source>
</evidence>
<keyword evidence="1" id="KW-0678">Repressor</keyword>
<dbReference type="InterPro" id="IPR001761">
    <property type="entry name" value="Peripla_BP/Lac1_sug-bd_dom"/>
</dbReference>
<keyword evidence="3" id="KW-0238">DNA-binding</keyword>
<proteinExistence type="predicted"/>
<reference evidence="6 7" key="1">
    <citation type="submission" date="2017-08" db="EMBL/GenBank/DDBJ databases">
        <authorList>
            <person name="de Groot N.N."/>
        </authorList>
    </citation>
    <scope>NUCLEOTIDE SEQUENCE [LARGE SCALE GENOMIC DNA]</scope>
    <source>
        <strain evidence="6 7">JC228</strain>
    </source>
</reference>
<evidence type="ECO:0000256" key="1">
    <source>
        <dbReference type="ARBA" id="ARBA00022491"/>
    </source>
</evidence>
<evidence type="ECO:0000256" key="3">
    <source>
        <dbReference type="ARBA" id="ARBA00023125"/>
    </source>
</evidence>
<evidence type="ECO:0000256" key="2">
    <source>
        <dbReference type="ARBA" id="ARBA00023015"/>
    </source>
</evidence>
<dbReference type="SUPFAM" id="SSF53822">
    <property type="entry name" value="Periplasmic binding protein-like I"/>
    <property type="match status" value="1"/>
</dbReference>
<dbReference type="PANTHER" id="PTHR30146">
    <property type="entry name" value="LACI-RELATED TRANSCRIPTIONAL REPRESSOR"/>
    <property type="match status" value="1"/>
</dbReference>
<sequence>MRMSTIKDVSRVSGISIGTVSRYLNGHKVKKENQIKIEKAIEELGYKVNLMARGLKTNKTFTVGVIVPSVTDIFSNQVIEGMEEILDSEKYSLIVCSSRNSIETEKEKILFLKEKRVDGIIMMPVSDENEHVHQLLSEKVPVILIDRLLDGVDCDAVVCDNVNGAYRAIEQLIQYGHRRIGIIAGPNNVFTARERLNGYVRALSDYKIPIDDSLIEYALYAKGGGYDGYVKLLNLPERPTAIFATNYETTMTGVKYMMENGIKIGEDISLFGYDNTDVFQMLTPSIATVVQPMNSIGEHAAKLLLQRIDNDYKHYPIVYRLKTKILSGTSIKKLI</sequence>
<evidence type="ECO:0000256" key="4">
    <source>
        <dbReference type="ARBA" id="ARBA00023163"/>
    </source>
</evidence>
<dbReference type="Pfam" id="PF00356">
    <property type="entry name" value="LacI"/>
    <property type="match status" value="1"/>
</dbReference>
<dbReference type="GO" id="GO:0003700">
    <property type="term" value="F:DNA-binding transcription factor activity"/>
    <property type="evidence" value="ECO:0007669"/>
    <property type="project" value="TreeGrafter"/>
</dbReference>
<evidence type="ECO:0000313" key="6">
    <source>
        <dbReference type="EMBL" id="SNX69494.1"/>
    </source>
</evidence>
<dbReference type="Pfam" id="PF00532">
    <property type="entry name" value="Peripla_BP_1"/>
    <property type="match status" value="1"/>
</dbReference>
<name>A0A285CPP7_9BACI</name>